<feature type="transmembrane region" description="Helical" evidence="5">
    <location>
        <begin position="186"/>
        <end position="206"/>
    </location>
</feature>
<evidence type="ECO:0000256" key="6">
    <source>
        <dbReference type="RuleBase" id="RU000320"/>
    </source>
</evidence>
<dbReference type="InterPro" id="IPR001750">
    <property type="entry name" value="ND/Mrp_TM"/>
</dbReference>
<feature type="transmembrane region" description="Helical" evidence="5">
    <location>
        <begin position="163"/>
        <end position="180"/>
    </location>
</feature>
<keyword evidence="2 5" id="KW-0812">Transmembrane</keyword>
<sequence>MIGALSSALPGALAAAGPDIAAADLDYRQLSPLIAVFAVAMVGLVVEIAVPRRARFLTQSVVAVAGSLVALGLTVWVYLGLDEVAEGRWPALGGTGAEGAVSVDGPGVLTWGMLLVFAALSFLLFAERSHERGLSDFIGRAADAPGSPGEAEATRERLEHTEVFPLAAFALAGMMLFAVSNDLITMFVALEVLSLPLYVLCGVARRRRLLSQEAAMKYFLLGAFSSAFFLYGAALAYGYSGSLNLTEIDTAVSARGDETPMLLAAIGLLLVGLLFKVGAVPFHSWTPDVYQGAPTPVTAFMAAATKAAAFIAMMRVLFVAFGGASWDWRPVLWVVAVITMLVGSIVAVSQTDVKRMLAYSSIAHAGFITVGLSGAYLGDQEGLAITSVSSVLFYLLVYGISTIGAFAIVTVIRDSAGETTHLSKWAGLGKESPFLAGSFAIFMLSFAGIPLTAGFIGKWAVFSAAWGGGAWVLVVLGVLCSAIAAYFYVRFIVLMFFTEPVGDGPTVAVAGVPTTVVIALAVIATVVLGVVPGPILDLAQNAGAFVR</sequence>
<feature type="transmembrane region" description="Helical" evidence="5">
    <location>
        <begin position="468"/>
        <end position="497"/>
    </location>
</feature>
<dbReference type="OrthoDB" id="9811718at2"/>
<keyword evidence="5" id="KW-1278">Translocase</keyword>
<feature type="transmembrane region" description="Helical" evidence="5">
    <location>
        <begin position="433"/>
        <end position="456"/>
    </location>
</feature>
<evidence type="ECO:0000313" key="8">
    <source>
        <dbReference type="EMBL" id="GEO88406.1"/>
    </source>
</evidence>
<feature type="transmembrane region" description="Helical" evidence="5">
    <location>
        <begin position="218"/>
        <end position="239"/>
    </location>
</feature>
<dbReference type="EC" id="7.1.1.-" evidence="5"/>
<gene>
    <name evidence="5 8" type="primary">nuoN</name>
    <name evidence="8" type="ORF">AFL01nite_07330</name>
</gene>
<dbReference type="GO" id="GO:0005886">
    <property type="term" value="C:plasma membrane"/>
    <property type="evidence" value="ECO:0007669"/>
    <property type="project" value="UniProtKB-SubCell"/>
</dbReference>
<dbReference type="GO" id="GO:0012505">
    <property type="term" value="C:endomembrane system"/>
    <property type="evidence" value="ECO:0007669"/>
    <property type="project" value="UniProtKB-SubCell"/>
</dbReference>
<comment type="function">
    <text evidence="5">NDH-1 shuttles electrons from NADH, via FMN and iron-sulfur (Fe-S) centers, to quinones in the respiratory chain. The immediate electron acceptor for the enzyme in this species is believed to be a menaquinone. Couples the redox reaction to proton translocation (for every two electrons transferred, four hydrogen ions are translocated across the cytoplasmic membrane), and thus conserves the redox energy in a proton gradient.</text>
</comment>
<evidence type="ECO:0000256" key="3">
    <source>
        <dbReference type="ARBA" id="ARBA00022989"/>
    </source>
</evidence>
<feature type="transmembrane region" description="Helical" evidence="5">
    <location>
        <begin position="30"/>
        <end position="49"/>
    </location>
</feature>
<accession>A0A512HSI6</accession>
<keyword evidence="9" id="KW-1185">Reference proteome</keyword>
<dbReference type="HAMAP" id="MF_00445">
    <property type="entry name" value="NDH1_NuoN_1"/>
    <property type="match status" value="1"/>
</dbReference>
<dbReference type="Pfam" id="PF00361">
    <property type="entry name" value="Proton_antipo_M"/>
    <property type="match status" value="1"/>
</dbReference>
<evidence type="ECO:0000256" key="4">
    <source>
        <dbReference type="ARBA" id="ARBA00023136"/>
    </source>
</evidence>
<dbReference type="GO" id="GO:0042773">
    <property type="term" value="P:ATP synthesis coupled electron transport"/>
    <property type="evidence" value="ECO:0007669"/>
    <property type="project" value="InterPro"/>
</dbReference>
<dbReference type="EMBL" id="BJZQ01000002">
    <property type="protein sequence ID" value="GEO88406.1"/>
    <property type="molecule type" value="Genomic_DNA"/>
</dbReference>
<comment type="subunit">
    <text evidence="5">NDH-1 is composed of 14 different subunits. Subunits NuoA, H, J, K, L, M, N constitute the membrane sector of the complex.</text>
</comment>
<feature type="domain" description="NADH:quinone oxidoreductase/Mrp antiporter transmembrane" evidence="7">
    <location>
        <begin position="180"/>
        <end position="483"/>
    </location>
</feature>
<reference evidence="8 9" key="1">
    <citation type="submission" date="2019-07" db="EMBL/GenBank/DDBJ databases">
        <title>Whole genome shotgun sequence of Aeromicrobium flavum NBRC 107625.</title>
        <authorList>
            <person name="Hosoyama A."/>
            <person name="Uohara A."/>
            <person name="Ohji S."/>
            <person name="Ichikawa N."/>
        </authorList>
    </citation>
    <scope>NUCLEOTIDE SEQUENCE [LARGE SCALE GENOMIC DNA]</scope>
    <source>
        <strain evidence="8 9">NBRC 107625</strain>
    </source>
</reference>
<keyword evidence="5" id="KW-0813">Transport</keyword>
<keyword evidence="4 5" id="KW-0472">Membrane</keyword>
<feature type="transmembrane region" description="Helical" evidence="5">
    <location>
        <begin position="300"/>
        <end position="324"/>
    </location>
</feature>
<keyword evidence="5" id="KW-0520">NAD</keyword>
<comment type="subcellular location">
    <subcellularLocation>
        <location evidence="5">Cell membrane</location>
        <topology evidence="5">Multi-pass membrane protein</topology>
    </subcellularLocation>
    <subcellularLocation>
        <location evidence="1">Endomembrane system</location>
        <topology evidence="1">Multi-pass membrane protein</topology>
    </subcellularLocation>
    <subcellularLocation>
        <location evidence="6">Membrane</location>
        <topology evidence="6">Multi-pass membrane protein</topology>
    </subcellularLocation>
</comment>
<keyword evidence="3 5" id="KW-1133">Transmembrane helix</keyword>
<dbReference type="GO" id="GO:0048038">
    <property type="term" value="F:quinone binding"/>
    <property type="evidence" value="ECO:0007669"/>
    <property type="project" value="UniProtKB-KW"/>
</dbReference>
<feature type="transmembrane region" description="Helical" evidence="5">
    <location>
        <begin position="330"/>
        <end position="349"/>
    </location>
</feature>
<comment type="similarity">
    <text evidence="5">Belongs to the complex I subunit 2 family.</text>
</comment>
<comment type="catalytic activity">
    <reaction evidence="5">
        <text>a quinone + NADH + 5 H(+)(in) = a quinol + NAD(+) + 4 H(+)(out)</text>
        <dbReference type="Rhea" id="RHEA:57888"/>
        <dbReference type="ChEBI" id="CHEBI:15378"/>
        <dbReference type="ChEBI" id="CHEBI:24646"/>
        <dbReference type="ChEBI" id="CHEBI:57540"/>
        <dbReference type="ChEBI" id="CHEBI:57945"/>
        <dbReference type="ChEBI" id="CHEBI:132124"/>
    </reaction>
</comment>
<dbReference type="RefSeq" id="WP_146825808.1">
    <property type="nucleotide sequence ID" value="NZ_BAAAYQ010000001.1"/>
</dbReference>
<protein>
    <recommendedName>
        <fullName evidence="5">NADH-quinone oxidoreductase subunit N</fullName>
        <ecNumber evidence="5">7.1.1.-</ecNumber>
    </recommendedName>
    <alternativeName>
        <fullName evidence="5">NADH dehydrogenase I subunit N</fullName>
    </alternativeName>
    <alternativeName>
        <fullName evidence="5">NDH-1 subunit N</fullName>
    </alternativeName>
</protein>
<organism evidence="8 9">
    <name type="scientific">Aeromicrobium flavum</name>
    <dbReference type="NCBI Taxonomy" id="416568"/>
    <lineage>
        <taxon>Bacteria</taxon>
        <taxon>Bacillati</taxon>
        <taxon>Actinomycetota</taxon>
        <taxon>Actinomycetes</taxon>
        <taxon>Propionibacteriales</taxon>
        <taxon>Nocardioidaceae</taxon>
        <taxon>Aeromicrobium</taxon>
    </lineage>
</organism>
<evidence type="ECO:0000313" key="9">
    <source>
        <dbReference type="Proteomes" id="UP000321769"/>
    </source>
</evidence>
<evidence type="ECO:0000259" key="7">
    <source>
        <dbReference type="Pfam" id="PF00361"/>
    </source>
</evidence>
<name>A0A512HSI6_9ACTN</name>
<keyword evidence="5" id="KW-1003">Cell membrane</keyword>
<evidence type="ECO:0000256" key="2">
    <source>
        <dbReference type="ARBA" id="ARBA00022692"/>
    </source>
</evidence>
<dbReference type="AlphaFoldDB" id="A0A512HSI6"/>
<feature type="transmembrane region" description="Helical" evidence="5">
    <location>
        <begin position="383"/>
        <end position="412"/>
    </location>
</feature>
<feature type="transmembrane region" description="Helical" evidence="5">
    <location>
        <begin position="108"/>
        <end position="126"/>
    </location>
</feature>
<feature type="transmembrane region" description="Helical" evidence="5">
    <location>
        <begin position="356"/>
        <end position="377"/>
    </location>
</feature>
<comment type="caution">
    <text evidence="8">The sequence shown here is derived from an EMBL/GenBank/DDBJ whole genome shotgun (WGS) entry which is preliminary data.</text>
</comment>
<dbReference type="NCBIfam" id="TIGR01770">
    <property type="entry name" value="NDH_I_N"/>
    <property type="match status" value="1"/>
</dbReference>
<dbReference type="GO" id="GO:0050136">
    <property type="term" value="F:NADH dehydrogenase (quinone) (non-electrogenic) activity"/>
    <property type="evidence" value="ECO:0007669"/>
    <property type="project" value="UniProtKB-UniRule"/>
</dbReference>
<dbReference type="Proteomes" id="UP000321769">
    <property type="component" value="Unassembled WGS sequence"/>
</dbReference>
<evidence type="ECO:0000256" key="5">
    <source>
        <dbReference type="HAMAP-Rule" id="MF_00445"/>
    </source>
</evidence>
<dbReference type="GO" id="GO:0008137">
    <property type="term" value="F:NADH dehydrogenase (ubiquinone) activity"/>
    <property type="evidence" value="ECO:0007669"/>
    <property type="project" value="InterPro"/>
</dbReference>
<dbReference type="PANTHER" id="PTHR22773">
    <property type="entry name" value="NADH DEHYDROGENASE"/>
    <property type="match status" value="1"/>
</dbReference>
<evidence type="ECO:0000256" key="1">
    <source>
        <dbReference type="ARBA" id="ARBA00004127"/>
    </source>
</evidence>
<feature type="transmembrane region" description="Helical" evidence="5">
    <location>
        <begin position="259"/>
        <end position="279"/>
    </location>
</feature>
<proteinExistence type="inferred from homology"/>
<dbReference type="NCBIfam" id="NF004441">
    <property type="entry name" value="PRK05777.1-4"/>
    <property type="match status" value="1"/>
</dbReference>
<keyword evidence="5" id="KW-0874">Quinone</keyword>
<dbReference type="InterPro" id="IPR010096">
    <property type="entry name" value="NADH-Q_OxRdtase_suN/2"/>
</dbReference>
<feature type="transmembrane region" description="Helical" evidence="5">
    <location>
        <begin position="509"/>
        <end position="531"/>
    </location>
</feature>
<feature type="transmembrane region" description="Helical" evidence="5">
    <location>
        <begin position="61"/>
        <end position="79"/>
    </location>
</feature>